<keyword evidence="7" id="KW-0732">Signal</keyword>
<dbReference type="GO" id="GO:0016020">
    <property type="term" value="C:membrane"/>
    <property type="evidence" value="ECO:0007669"/>
    <property type="project" value="UniProtKB-SubCell"/>
</dbReference>
<feature type="transmembrane region" description="Helical" evidence="6">
    <location>
        <begin position="263"/>
        <end position="281"/>
    </location>
</feature>
<dbReference type="AlphaFoldDB" id="A0A2T3B6X2"/>
<evidence type="ECO:0000259" key="8">
    <source>
        <dbReference type="Pfam" id="PF13886"/>
    </source>
</evidence>
<sequence>MVHAMRSKLLVLLTLCFCISLALAQPWPIHVQRRDGSSSASSTLTTEVAQSSSSSPTKSEGSDSASSASSAAASTTSHSGAASTTVPTSGSAAPTTLASTSSSHSTTYTMPVISAVTSNMNGPVPTPSVNNDSTFNSTLTPGKLPLTPEITPGFAVAGVILILSGAVYTIIGIKNRYLHIYLSAAYLAGLAVTVLIVYVMNPPIRNAIQGAYVVAVVMTGLILGGAAIAFPELTEGLGCLLGGFCLSMWLLVLKSGGLLTSTGGRAGFIAAFTIAAFCTSFSHITRPYALICFISFGGATAVVLGIDCFSRAGLKEFWAYVWNLNTNLFPLGATTYPVTRGIRVEIAAIIIIFVAGVASQMKLWKVIKERRQQRAAERLEDERALEQEEENIGRRVEDDSARERSQWEAVYGDKDEFKTMPSNRDSGVGDMDSQKKGPMSTVTSPRNSDEGNIEMVEVPVTSPTTPGVASDTGLVMTSKDHDGAVTVRVARDIIQPESGVDENGVPIVAPDHASHVPAQDPIQEEKVWVVGADGEARLERRPSQRSSKQASGAPEVVPLPFKVPEGETEDDRSSVATFADDVPAEETRHSKRFSAGSALLRRISQRSQRSSKRFSRGEGESTEDLVVPRAFEDDRASSIAATMDELSDDEDMLSTRSSMENTDDDATIRPSGQVGSVVGDEAPSPESASKATEEALAGSSKEATEGPISATAEGSENPETVQIEESTIVERQADVPKVENREDEQRVVEQQVEEPVVQQSLTSSTDPKPIPQTNSTPEVDSGEHEDEKPADGTPSAVSAAVLKPANLTKEHLPNQLSKVVTSYRTNEWAKHLGNAEVPELEELQLEDPVDDQTTVADPAVPVDVEELQQTPENALPPPASSISQMSNRPSHLMRSNSAPSGLPPPRPETSTGLLEHGTVPRTVSQQSLRSQTSQQNVKARGLRSPSSPNIPQPIVESPVEEDSGESLPVGSRRSPSPYVSFSPGNTLMGKRSTMLRNRISYASKLSATSPTPEPPQQQLDNPIPSQQKGDGEPVYNTNYLNHSSPAVLDDDDMLLSERRNMIRQASLQQLTSASMQQPPTPFDSHQPRRQSSVPGPIQREYQLASWRESVQQDLQSTAKPTRAIERRRSTLWLEKRAEEEKKALEQKKKEGRDSAFDQRMRRGDLLELHREALRKMQAAANKKL</sequence>
<feature type="transmembrane region" description="Helical" evidence="6">
    <location>
        <begin position="178"/>
        <end position="199"/>
    </location>
</feature>
<evidence type="ECO:0000256" key="5">
    <source>
        <dbReference type="SAM" id="MobiDB-lite"/>
    </source>
</evidence>
<evidence type="ECO:0000256" key="1">
    <source>
        <dbReference type="ARBA" id="ARBA00004141"/>
    </source>
</evidence>
<feature type="region of interest" description="Disordered" evidence="5">
    <location>
        <begin position="376"/>
        <end position="449"/>
    </location>
</feature>
<keyword evidence="3 6" id="KW-1133">Transmembrane helix</keyword>
<gene>
    <name evidence="9" type="ORF">M430DRAFT_34350</name>
</gene>
<dbReference type="OrthoDB" id="102260at2759"/>
<reference evidence="9 10" key="1">
    <citation type="journal article" date="2018" name="New Phytol.">
        <title>Comparative genomics and transcriptomics depict ericoid mycorrhizal fungi as versatile saprotrophs and plant mutualists.</title>
        <authorList>
            <person name="Martino E."/>
            <person name="Morin E."/>
            <person name="Grelet G.A."/>
            <person name="Kuo A."/>
            <person name="Kohler A."/>
            <person name="Daghino S."/>
            <person name="Barry K.W."/>
            <person name="Cichocki N."/>
            <person name="Clum A."/>
            <person name="Dockter R.B."/>
            <person name="Hainaut M."/>
            <person name="Kuo R.C."/>
            <person name="LaButti K."/>
            <person name="Lindahl B.D."/>
            <person name="Lindquist E.A."/>
            <person name="Lipzen A."/>
            <person name="Khouja H.R."/>
            <person name="Magnuson J."/>
            <person name="Murat C."/>
            <person name="Ohm R.A."/>
            <person name="Singer S.W."/>
            <person name="Spatafora J.W."/>
            <person name="Wang M."/>
            <person name="Veneault-Fourrey C."/>
            <person name="Henrissat B."/>
            <person name="Grigoriev I.V."/>
            <person name="Martin F.M."/>
            <person name="Perotto S."/>
        </authorList>
    </citation>
    <scope>NUCLEOTIDE SEQUENCE [LARGE SCALE GENOMIC DNA]</scope>
    <source>
        <strain evidence="9 10">ATCC 22711</strain>
    </source>
</reference>
<dbReference type="Pfam" id="PF13886">
    <property type="entry name" value="TM7S3_TM198"/>
    <property type="match status" value="1"/>
</dbReference>
<feature type="compositionally biased region" description="Low complexity" evidence="5">
    <location>
        <begin position="597"/>
        <end position="608"/>
    </location>
</feature>
<feature type="transmembrane region" description="Helical" evidence="6">
    <location>
        <begin position="211"/>
        <end position="230"/>
    </location>
</feature>
<feature type="transmembrane region" description="Helical" evidence="6">
    <location>
        <begin position="237"/>
        <end position="257"/>
    </location>
</feature>
<feature type="region of interest" description="Disordered" evidence="5">
    <location>
        <begin position="1112"/>
        <end position="1158"/>
    </location>
</feature>
<feature type="region of interest" description="Disordered" evidence="5">
    <location>
        <begin position="839"/>
        <end position="991"/>
    </location>
</feature>
<feature type="region of interest" description="Disordered" evidence="5">
    <location>
        <begin position="1069"/>
        <end position="1094"/>
    </location>
</feature>
<dbReference type="GeneID" id="36574614"/>
<protein>
    <recommendedName>
        <fullName evidence="8">TM7S3/TM198-like domain-containing protein</fullName>
    </recommendedName>
</protein>
<evidence type="ECO:0000256" key="2">
    <source>
        <dbReference type="ARBA" id="ARBA00022692"/>
    </source>
</evidence>
<feature type="compositionally biased region" description="Polar residues" evidence="5">
    <location>
        <begin position="760"/>
        <end position="778"/>
    </location>
</feature>
<feature type="region of interest" description="Disordered" evidence="5">
    <location>
        <begin position="33"/>
        <end position="104"/>
    </location>
</feature>
<feature type="compositionally biased region" description="Polar residues" evidence="5">
    <location>
        <begin position="1005"/>
        <end position="1028"/>
    </location>
</feature>
<feature type="domain" description="TM7S3/TM198-like" evidence="8">
    <location>
        <begin position="158"/>
        <end position="361"/>
    </location>
</feature>
<evidence type="ECO:0000313" key="9">
    <source>
        <dbReference type="EMBL" id="PSS22504.1"/>
    </source>
</evidence>
<dbReference type="PANTHER" id="PTHR39469">
    <property type="entry name" value="CHROMOSOME 1, WHOLE GENOME SHOTGUN SEQUENCE"/>
    <property type="match status" value="1"/>
</dbReference>
<feature type="compositionally biased region" description="Low complexity" evidence="5">
    <location>
        <begin position="924"/>
        <end position="935"/>
    </location>
</feature>
<feature type="region of interest" description="Disordered" evidence="5">
    <location>
        <begin position="537"/>
        <end position="816"/>
    </location>
</feature>
<organism evidence="9 10">
    <name type="scientific">Amorphotheca resinae ATCC 22711</name>
    <dbReference type="NCBI Taxonomy" id="857342"/>
    <lineage>
        <taxon>Eukaryota</taxon>
        <taxon>Fungi</taxon>
        <taxon>Dikarya</taxon>
        <taxon>Ascomycota</taxon>
        <taxon>Pezizomycotina</taxon>
        <taxon>Leotiomycetes</taxon>
        <taxon>Helotiales</taxon>
        <taxon>Amorphothecaceae</taxon>
        <taxon>Amorphotheca</taxon>
    </lineage>
</organism>
<feature type="signal peptide" evidence="7">
    <location>
        <begin position="1"/>
        <end position="24"/>
    </location>
</feature>
<evidence type="ECO:0000256" key="7">
    <source>
        <dbReference type="SAM" id="SignalP"/>
    </source>
</evidence>
<feature type="compositionally biased region" description="Polar residues" evidence="5">
    <location>
        <begin position="37"/>
        <end position="50"/>
    </location>
</feature>
<keyword evidence="10" id="KW-1185">Reference proteome</keyword>
<dbReference type="Proteomes" id="UP000241818">
    <property type="component" value="Unassembled WGS sequence"/>
</dbReference>
<feature type="compositionally biased region" description="Low complexity" evidence="5">
    <location>
        <begin position="51"/>
        <end position="104"/>
    </location>
</feature>
<feature type="compositionally biased region" description="Acidic residues" evidence="5">
    <location>
        <begin position="839"/>
        <end position="850"/>
    </location>
</feature>
<dbReference type="InParanoid" id="A0A2T3B6X2"/>
<keyword evidence="2 6" id="KW-0812">Transmembrane</keyword>
<feature type="region of interest" description="Disordered" evidence="5">
    <location>
        <begin position="1005"/>
        <end position="1034"/>
    </location>
</feature>
<feature type="chain" id="PRO_5015637847" description="TM7S3/TM198-like domain-containing protein" evidence="7">
    <location>
        <begin position="25"/>
        <end position="1184"/>
    </location>
</feature>
<dbReference type="InterPro" id="IPR025256">
    <property type="entry name" value="TM7S3/TM198-like_dom"/>
</dbReference>
<feature type="compositionally biased region" description="Basic and acidic residues" evidence="5">
    <location>
        <begin position="376"/>
        <end position="418"/>
    </location>
</feature>
<feature type="transmembrane region" description="Helical" evidence="6">
    <location>
        <begin position="288"/>
        <end position="306"/>
    </location>
</feature>
<feature type="compositionally biased region" description="Polar residues" evidence="5">
    <location>
        <begin position="973"/>
        <end position="985"/>
    </location>
</feature>
<feature type="compositionally biased region" description="Polar residues" evidence="5">
    <location>
        <begin position="712"/>
        <end position="725"/>
    </location>
</feature>
<accession>A0A2T3B6X2</accession>
<evidence type="ECO:0000256" key="6">
    <source>
        <dbReference type="SAM" id="Phobius"/>
    </source>
</evidence>
<dbReference type="RefSeq" id="XP_024722659.1">
    <property type="nucleotide sequence ID" value="XM_024866533.1"/>
</dbReference>
<feature type="compositionally biased region" description="Polar residues" evidence="5">
    <location>
        <begin position="880"/>
        <end position="899"/>
    </location>
</feature>
<proteinExistence type="predicted"/>
<feature type="compositionally biased region" description="Low complexity" evidence="5">
    <location>
        <begin position="748"/>
        <end position="759"/>
    </location>
</feature>
<feature type="compositionally biased region" description="Basic and acidic residues" evidence="5">
    <location>
        <begin position="1122"/>
        <end position="1158"/>
    </location>
</feature>
<name>A0A2T3B6X2_AMORE</name>
<feature type="transmembrane region" description="Helical" evidence="6">
    <location>
        <begin position="153"/>
        <end position="171"/>
    </location>
</feature>
<dbReference type="STRING" id="857342.A0A2T3B6X2"/>
<evidence type="ECO:0000256" key="3">
    <source>
        <dbReference type="ARBA" id="ARBA00022989"/>
    </source>
</evidence>
<dbReference type="EMBL" id="KZ679009">
    <property type="protein sequence ID" value="PSS22504.1"/>
    <property type="molecule type" value="Genomic_DNA"/>
</dbReference>
<keyword evidence="4 6" id="KW-0472">Membrane</keyword>
<evidence type="ECO:0000256" key="4">
    <source>
        <dbReference type="ARBA" id="ARBA00023136"/>
    </source>
</evidence>
<comment type="subcellular location">
    <subcellularLocation>
        <location evidence="1">Membrane</location>
        <topology evidence="1">Multi-pass membrane protein</topology>
    </subcellularLocation>
</comment>
<evidence type="ECO:0000313" key="10">
    <source>
        <dbReference type="Proteomes" id="UP000241818"/>
    </source>
</evidence>
<feature type="compositionally biased region" description="Basic and acidic residues" evidence="5">
    <location>
        <begin position="731"/>
        <end position="747"/>
    </location>
</feature>
<feature type="compositionally biased region" description="Basic and acidic residues" evidence="5">
    <location>
        <begin position="781"/>
        <end position="790"/>
    </location>
</feature>
<dbReference type="PANTHER" id="PTHR39469:SF1">
    <property type="entry name" value="DUF4203 DOMAIN-CONTAINING PROTEIN"/>
    <property type="match status" value="1"/>
</dbReference>